<evidence type="ECO:0000313" key="2">
    <source>
        <dbReference type="Proteomes" id="UP000242791"/>
    </source>
</evidence>
<dbReference type="AlphaFoldDB" id="A0A1J9QZF1"/>
<dbReference type="STRING" id="1658174.A0A1J9QZF1"/>
<dbReference type="VEuPathDB" id="FungiDB:ACJ73_07454"/>
<name>A0A1J9QZF1_9EURO</name>
<dbReference type="OrthoDB" id="4186846at2759"/>
<accession>A0A1J9QZF1</accession>
<reference evidence="1 2" key="1">
    <citation type="submission" date="2015-08" db="EMBL/GenBank/DDBJ databases">
        <title>Emmonsia species relationships and genome sequence.</title>
        <authorList>
            <person name="Cuomo C.A."/>
            <person name="Schwartz I.S."/>
            <person name="Kenyon C."/>
            <person name="De Hoog G.S."/>
            <person name="Govender N.P."/>
            <person name="Botha A."/>
            <person name="Moreno L."/>
            <person name="De Vries M."/>
            <person name="Munoz J.F."/>
            <person name="Stielow J.B."/>
        </authorList>
    </citation>
    <scope>NUCLEOTIDE SEQUENCE [LARGE SCALE GENOMIC DNA]</scope>
    <source>
        <strain evidence="1 2">EI222</strain>
    </source>
</reference>
<organism evidence="1 2">
    <name type="scientific">Blastomyces percursus</name>
    <dbReference type="NCBI Taxonomy" id="1658174"/>
    <lineage>
        <taxon>Eukaryota</taxon>
        <taxon>Fungi</taxon>
        <taxon>Dikarya</taxon>
        <taxon>Ascomycota</taxon>
        <taxon>Pezizomycotina</taxon>
        <taxon>Eurotiomycetes</taxon>
        <taxon>Eurotiomycetidae</taxon>
        <taxon>Onygenales</taxon>
        <taxon>Ajellomycetaceae</taxon>
        <taxon>Blastomyces</taxon>
    </lineage>
</organism>
<protein>
    <submittedName>
        <fullName evidence="1">Uncharacterized protein</fullName>
    </submittedName>
</protein>
<gene>
    <name evidence="1" type="ORF">ACJ73_07454</name>
</gene>
<keyword evidence="2" id="KW-1185">Reference proteome</keyword>
<comment type="caution">
    <text evidence="1">The sequence shown here is derived from an EMBL/GenBank/DDBJ whole genome shotgun (WGS) entry which is preliminary data.</text>
</comment>
<dbReference type="Proteomes" id="UP000242791">
    <property type="component" value="Unassembled WGS sequence"/>
</dbReference>
<proteinExistence type="predicted"/>
<dbReference type="EMBL" id="LGTZ01001508">
    <property type="protein sequence ID" value="OJD21212.1"/>
    <property type="molecule type" value="Genomic_DNA"/>
</dbReference>
<sequence length="141" mass="16116">MILSRFFTSFSGSAPVTVGKKLKQLQKLYQLRVWPEDNMPKKWCTESHEKIANLKQGNTETGEFERILTYEFSPPKDNGLEDILTEFSPEFGFAKPLCRAIRDILFPYGNRGIIVGTPQDPKRLYNPVINAYDDAIAKIKS</sequence>
<evidence type="ECO:0000313" key="1">
    <source>
        <dbReference type="EMBL" id="OJD21212.1"/>
    </source>
</evidence>